<accession>A0A6J1CQG9</accession>
<gene>
    <name evidence="9" type="primary">LOC111013811</name>
</gene>
<evidence type="ECO:0000256" key="3">
    <source>
        <dbReference type="ARBA" id="ARBA00022842"/>
    </source>
</evidence>
<dbReference type="Gene3D" id="1.50.10.130">
    <property type="entry name" value="Terpene synthase, N-terminal domain"/>
    <property type="match status" value="1"/>
</dbReference>
<dbReference type="GO" id="GO:0016102">
    <property type="term" value="P:diterpenoid biosynthetic process"/>
    <property type="evidence" value="ECO:0007669"/>
    <property type="project" value="InterPro"/>
</dbReference>
<organism evidence="8 9">
    <name type="scientific">Momordica charantia</name>
    <name type="common">Bitter gourd</name>
    <name type="synonym">Balsam pear</name>
    <dbReference type="NCBI Taxonomy" id="3673"/>
    <lineage>
        <taxon>Eukaryota</taxon>
        <taxon>Viridiplantae</taxon>
        <taxon>Streptophyta</taxon>
        <taxon>Embryophyta</taxon>
        <taxon>Tracheophyta</taxon>
        <taxon>Spermatophyta</taxon>
        <taxon>Magnoliopsida</taxon>
        <taxon>eudicotyledons</taxon>
        <taxon>Gunneridae</taxon>
        <taxon>Pentapetalae</taxon>
        <taxon>rosids</taxon>
        <taxon>fabids</taxon>
        <taxon>Cucurbitales</taxon>
        <taxon>Cucurbitaceae</taxon>
        <taxon>Momordiceae</taxon>
        <taxon>Momordica</taxon>
    </lineage>
</organism>
<keyword evidence="8" id="KW-1185">Reference proteome</keyword>
<dbReference type="OrthoDB" id="1877784at2759"/>
<feature type="domain" description="Terpene synthase N-terminal" evidence="6">
    <location>
        <begin position="215"/>
        <end position="390"/>
    </location>
</feature>
<dbReference type="SUPFAM" id="SSF48576">
    <property type="entry name" value="Terpenoid synthases"/>
    <property type="match status" value="1"/>
</dbReference>
<keyword evidence="2" id="KW-0479">Metal-binding</keyword>
<dbReference type="InterPro" id="IPR050148">
    <property type="entry name" value="Terpene_synthase-like"/>
</dbReference>
<dbReference type="SFLD" id="SFLDS00005">
    <property type="entry name" value="Isoprenoid_Synthase_Type_I"/>
    <property type="match status" value="1"/>
</dbReference>
<keyword evidence="3" id="KW-0460">Magnesium</keyword>
<keyword evidence="5" id="KW-0175">Coiled coil</keyword>
<dbReference type="InterPro" id="IPR005630">
    <property type="entry name" value="Terpene_synthase_metal-bd"/>
</dbReference>
<dbReference type="SUPFAM" id="SSF48239">
    <property type="entry name" value="Terpenoid cyclases/Protein prenyltransferases"/>
    <property type="match status" value="1"/>
</dbReference>
<dbReference type="PANTHER" id="PTHR31225:SF221">
    <property type="entry name" value="(-)-GERMACRENE D SYNTHASE"/>
    <property type="match status" value="1"/>
</dbReference>
<evidence type="ECO:0000256" key="1">
    <source>
        <dbReference type="ARBA" id="ARBA00001946"/>
    </source>
</evidence>
<dbReference type="GO" id="GO:0010333">
    <property type="term" value="F:terpene synthase activity"/>
    <property type="evidence" value="ECO:0007669"/>
    <property type="project" value="InterPro"/>
</dbReference>
<evidence type="ECO:0000313" key="8">
    <source>
        <dbReference type="Proteomes" id="UP000504603"/>
    </source>
</evidence>
<name>A0A6J1CQG9_MOMCH</name>
<dbReference type="Gene3D" id="1.10.600.10">
    <property type="entry name" value="Farnesyl Diphosphate Synthase"/>
    <property type="match status" value="1"/>
</dbReference>
<dbReference type="InterPro" id="IPR034741">
    <property type="entry name" value="Terpene_cyclase-like_1_C"/>
</dbReference>
<dbReference type="InterPro" id="IPR044814">
    <property type="entry name" value="Terpene_cyclase_plant_C1"/>
</dbReference>
<evidence type="ECO:0000313" key="9">
    <source>
        <dbReference type="RefSeq" id="XP_022144020.1"/>
    </source>
</evidence>
<feature type="coiled-coil region" evidence="5">
    <location>
        <begin position="221"/>
        <end position="248"/>
    </location>
</feature>
<dbReference type="Pfam" id="PF01397">
    <property type="entry name" value="Terpene_synth"/>
    <property type="match status" value="1"/>
</dbReference>
<keyword evidence="4" id="KW-0456">Lyase</keyword>
<dbReference type="GO" id="GO:0000287">
    <property type="term" value="F:magnesium ion binding"/>
    <property type="evidence" value="ECO:0007669"/>
    <property type="project" value="InterPro"/>
</dbReference>
<evidence type="ECO:0000256" key="5">
    <source>
        <dbReference type="SAM" id="Coils"/>
    </source>
</evidence>
<dbReference type="InterPro" id="IPR008949">
    <property type="entry name" value="Isoprenoid_synthase_dom_sf"/>
</dbReference>
<dbReference type="RefSeq" id="XP_022144020.1">
    <property type="nucleotide sequence ID" value="XM_022288328.1"/>
</dbReference>
<dbReference type="KEGG" id="mcha:111013811"/>
<dbReference type="InterPro" id="IPR001906">
    <property type="entry name" value="Terpene_synth_N"/>
</dbReference>
<sequence length="742" mass="84972">MQSNRSTLILIILYTHDSSASGVDHLPLKTLAIMPSLELALYALVKYSSQLNDLQLLHGNHSEHAVVPLWIRILGSNESSLTLVVSDYYDCQELVGLSWKAELPVMNYAGGSPLLTDKEEGGYHGAANLEEAVEKAVTTAWSPEVAGVRGWRSYRSLASPELFGAVLHANQIKAQQIQIPFSFLSSMASLLILPQNLSSINVDTRPSANFPPTTWGDYFLSNTMEMEDNKVENKVEELKREVRKLLITCVDDKPSQQLSLIDSIQRLGVAYHFETEINELLDHLYKKYNEIGEKSDKDLQVVALWFRLVRQRGFSISCDTLNKFTDENRNFNESFANDAQGLLSLYEASQMRMHGEDILERGFGFSTTSLKAAIASHVEDGFATQVRHALKWPLMKAIPRFGIRHYISFYETDPLHHPVLLSFAKLDFGVLQRLYNKELREISRWWKDLKLVEKLSFARDRCVECYIWAMAICFEPKYSLARIITSKIIMMQSILDDIYDAYGTFEELQLFTRAIERWNVKCIDELPDYMKVYYEALMDIYRGIEQDISKDHIPDAIHYAKEAMKKQARYLFTEAKWYHDGYIPTIEEYLRVARVTCYHLIPPTSLIGMGDAATKEAFEWIASDPKLLIASGVIGRIMNDITSHKFEQERGHVASAIECYMTQYGVTEKEAVEELEQQITDAWKDIIEDYVQSPHVPNTILTRVINVARVLDLFYKDQDGFTFSNGEIKLFITSLLIDRMPI</sequence>
<evidence type="ECO:0000256" key="2">
    <source>
        <dbReference type="ARBA" id="ARBA00022723"/>
    </source>
</evidence>
<protein>
    <submittedName>
        <fullName evidence="9">(-)-germacrene D synthase-like</fullName>
    </submittedName>
</protein>
<feature type="domain" description="Terpene synthase metal-binding" evidence="7">
    <location>
        <begin position="447"/>
        <end position="685"/>
    </location>
</feature>
<dbReference type="CDD" id="cd00684">
    <property type="entry name" value="Terpene_cyclase_plant_C1"/>
    <property type="match status" value="1"/>
</dbReference>
<dbReference type="AlphaFoldDB" id="A0A6J1CQG9"/>
<dbReference type="Proteomes" id="UP000504603">
    <property type="component" value="Unplaced"/>
</dbReference>
<dbReference type="FunFam" id="1.10.600.10:FF:000007">
    <property type="entry name" value="Isoprene synthase, chloroplastic"/>
    <property type="match status" value="1"/>
</dbReference>
<dbReference type="GeneID" id="111013811"/>
<evidence type="ECO:0000259" key="7">
    <source>
        <dbReference type="Pfam" id="PF03936"/>
    </source>
</evidence>
<dbReference type="PANTHER" id="PTHR31225">
    <property type="entry name" value="OS04G0344100 PROTEIN-RELATED"/>
    <property type="match status" value="1"/>
</dbReference>
<reference evidence="9" key="1">
    <citation type="submission" date="2025-08" db="UniProtKB">
        <authorList>
            <consortium name="RefSeq"/>
        </authorList>
    </citation>
    <scope>IDENTIFICATION</scope>
    <source>
        <strain evidence="9">OHB3-1</strain>
    </source>
</reference>
<dbReference type="InterPro" id="IPR036965">
    <property type="entry name" value="Terpene_synth_N_sf"/>
</dbReference>
<proteinExistence type="predicted"/>
<dbReference type="SFLD" id="SFLDG01019">
    <property type="entry name" value="Terpene_Cyclase_Like_1_C_Termi"/>
    <property type="match status" value="1"/>
</dbReference>
<dbReference type="Pfam" id="PF03936">
    <property type="entry name" value="Terpene_synth_C"/>
    <property type="match status" value="1"/>
</dbReference>
<evidence type="ECO:0000259" key="6">
    <source>
        <dbReference type="Pfam" id="PF01397"/>
    </source>
</evidence>
<comment type="cofactor">
    <cofactor evidence="1">
        <name>Mg(2+)</name>
        <dbReference type="ChEBI" id="CHEBI:18420"/>
    </cofactor>
</comment>
<evidence type="ECO:0000256" key="4">
    <source>
        <dbReference type="ARBA" id="ARBA00023239"/>
    </source>
</evidence>
<dbReference type="InterPro" id="IPR008930">
    <property type="entry name" value="Terpenoid_cyclase/PrenylTrfase"/>
</dbReference>
<dbReference type="FunFam" id="1.50.10.130:FF:000001">
    <property type="entry name" value="Isoprene synthase, chloroplastic"/>
    <property type="match status" value="1"/>
</dbReference>